<evidence type="ECO:0000313" key="2">
    <source>
        <dbReference type="EMBL" id="KAH3685141.1"/>
    </source>
</evidence>
<feature type="compositionally biased region" description="Low complexity" evidence="1">
    <location>
        <begin position="186"/>
        <end position="195"/>
    </location>
</feature>
<proteinExistence type="predicted"/>
<organism evidence="2 3">
    <name type="scientific">Wickerhamomyces pijperi</name>
    <name type="common">Yeast</name>
    <name type="synonym">Pichia pijperi</name>
    <dbReference type="NCBI Taxonomy" id="599730"/>
    <lineage>
        <taxon>Eukaryota</taxon>
        <taxon>Fungi</taxon>
        <taxon>Dikarya</taxon>
        <taxon>Ascomycota</taxon>
        <taxon>Saccharomycotina</taxon>
        <taxon>Saccharomycetes</taxon>
        <taxon>Phaffomycetales</taxon>
        <taxon>Wickerhamomycetaceae</taxon>
        <taxon>Wickerhamomyces</taxon>
    </lineage>
</organism>
<feature type="region of interest" description="Disordered" evidence="1">
    <location>
        <begin position="109"/>
        <end position="129"/>
    </location>
</feature>
<feature type="compositionally biased region" description="Acidic residues" evidence="1">
    <location>
        <begin position="62"/>
        <end position="76"/>
    </location>
</feature>
<reference evidence="2" key="2">
    <citation type="submission" date="2021-01" db="EMBL/GenBank/DDBJ databases">
        <authorList>
            <person name="Schikora-Tamarit M.A."/>
        </authorList>
    </citation>
    <scope>NUCLEOTIDE SEQUENCE</scope>
    <source>
        <strain evidence="2">CBS2887</strain>
    </source>
</reference>
<sequence>MRRRPSVSSKELELYLTEEGHLEFEQDVSESQASRKSLHSYSEFLSFGSGNSSSAKRSLAEANEEDPGSVVEEEVDDNKSGNLQSHEELIQSPMKKLKTSYDTDFLDLKSLESPTSTPQSSPCKPPSTISDSLKNFNALGVMKEIQYLSSHATKSDTSPVKYMRDKRTTRRSIPQRVLFPEDESSESPSRSQENSTGAITTVRPQSSRESNTMPVILEHPLEETDSFETPLTPGTKFDSLEDALHLIYKYLVLTPSQPPQELSNLRQFKLQQMNNPISKSKVNSPVPFMIKQSSIMSNCSQLTSLRRSIIFGPFFEEEDQSPKSIYCCLNCNCPIFQLDCPSGSETSQCELLNHFTYSKTVIANNEPQHHQCCYESINEYTRITLLRSSKSITANQLSNFEKLITLFKPQFDQDDDDDGGGNIDQLIIALILTSLHPMMSTMGLNFLIRLTYQHILIESQSNDLQFLKDEENLIHVMKMLTSHALRLDDRGLVNCVYDKIERMEGDLQFIDSKFRELKYEGVLSWLEKQCQDWLKWKLSSKAGKDEVIQILHRADL</sequence>
<feature type="compositionally biased region" description="Polar residues" evidence="1">
    <location>
        <begin position="196"/>
        <end position="212"/>
    </location>
</feature>
<keyword evidence="3" id="KW-1185">Reference proteome</keyword>
<dbReference type="EMBL" id="JAEUBG010002137">
    <property type="protein sequence ID" value="KAH3685141.1"/>
    <property type="molecule type" value="Genomic_DNA"/>
</dbReference>
<dbReference type="AlphaFoldDB" id="A0A9P8TNB2"/>
<feature type="region of interest" description="Disordered" evidence="1">
    <location>
        <begin position="150"/>
        <end position="212"/>
    </location>
</feature>
<reference evidence="2" key="1">
    <citation type="journal article" date="2021" name="Open Biol.">
        <title>Shared evolutionary footprints suggest mitochondrial oxidative damage underlies multiple complex I losses in fungi.</title>
        <authorList>
            <person name="Schikora-Tamarit M.A."/>
            <person name="Marcet-Houben M."/>
            <person name="Nosek J."/>
            <person name="Gabaldon T."/>
        </authorList>
    </citation>
    <scope>NUCLEOTIDE SEQUENCE</scope>
    <source>
        <strain evidence="2">CBS2887</strain>
    </source>
</reference>
<feature type="compositionally biased region" description="Polar residues" evidence="1">
    <location>
        <begin position="112"/>
        <end position="129"/>
    </location>
</feature>
<evidence type="ECO:0000313" key="3">
    <source>
        <dbReference type="Proteomes" id="UP000774326"/>
    </source>
</evidence>
<gene>
    <name evidence="2" type="ORF">WICPIJ_003908</name>
</gene>
<evidence type="ECO:0000256" key="1">
    <source>
        <dbReference type="SAM" id="MobiDB-lite"/>
    </source>
</evidence>
<protein>
    <submittedName>
        <fullName evidence="2">Uncharacterized protein</fullName>
    </submittedName>
</protein>
<name>A0A9P8TNB2_WICPI</name>
<dbReference type="Proteomes" id="UP000774326">
    <property type="component" value="Unassembled WGS sequence"/>
</dbReference>
<accession>A0A9P8TNB2</accession>
<feature type="region of interest" description="Disordered" evidence="1">
    <location>
        <begin position="46"/>
        <end position="96"/>
    </location>
</feature>
<comment type="caution">
    <text evidence="2">The sequence shown here is derived from an EMBL/GenBank/DDBJ whole genome shotgun (WGS) entry which is preliminary data.</text>
</comment>